<dbReference type="EMBL" id="LFMI01000300">
    <property type="protein sequence ID" value="OTA02300.1"/>
    <property type="molecule type" value="Genomic_DNA"/>
</dbReference>
<comment type="caution">
    <text evidence="2">The sequence shown here is derived from an EMBL/GenBank/DDBJ whole genome shotgun (WGS) entry which is preliminary data.</text>
</comment>
<accession>A0A2H2ZG59</accession>
<keyword evidence="1" id="KW-0732">Signal</keyword>
<gene>
    <name evidence="2" type="ORF">A9Z42_0026310</name>
</gene>
<organism evidence="2 3">
    <name type="scientific">Trichoderma parareesei</name>
    <name type="common">Filamentous fungus</name>
    <dbReference type="NCBI Taxonomy" id="858221"/>
    <lineage>
        <taxon>Eukaryota</taxon>
        <taxon>Fungi</taxon>
        <taxon>Dikarya</taxon>
        <taxon>Ascomycota</taxon>
        <taxon>Pezizomycotina</taxon>
        <taxon>Sordariomycetes</taxon>
        <taxon>Hypocreomycetidae</taxon>
        <taxon>Hypocreales</taxon>
        <taxon>Hypocreaceae</taxon>
        <taxon>Trichoderma</taxon>
    </lineage>
</organism>
<dbReference type="InterPro" id="IPR017946">
    <property type="entry name" value="PLC-like_Pdiesterase_TIM-brl"/>
</dbReference>
<dbReference type="GO" id="GO:0008081">
    <property type="term" value="F:phosphoric diester hydrolase activity"/>
    <property type="evidence" value="ECO:0007669"/>
    <property type="project" value="InterPro"/>
</dbReference>
<evidence type="ECO:0000256" key="1">
    <source>
        <dbReference type="SAM" id="SignalP"/>
    </source>
</evidence>
<dbReference type="SUPFAM" id="SSF51695">
    <property type="entry name" value="PLC-like phosphodiesterases"/>
    <property type="match status" value="1"/>
</dbReference>
<reference evidence="2 3" key="1">
    <citation type="journal article" date="2015" name="Genome Announc.">
        <title>Genome sequence and annotation of Trichoderma parareesei, the ancestor of the cellulase producer Trichoderma reesei.</title>
        <authorList>
            <person name="Yang D."/>
            <person name="Pomraning K."/>
            <person name="Kopchinskiy A."/>
            <person name="Karimi Aghcheh R."/>
            <person name="Atanasova L."/>
            <person name="Chenthamara K."/>
            <person name="Baker S.E."/>
            <person name="Zhang R."/>
            <person name="Shen Q."/>
            <person name="Freitag M."/>
            <person name="Kubicek C.P."/>
            <person name="Druzhinina I.S."/>
        </authorList>
    </citation>
    <scope>NUCLEOTIDE SEQUENCE [LARGE SCALE GENOMIC DNA]</scope>
    <source>
        <strain evidence="2 3">CBS 125925</strain>
    </source>
</reference>
<evidence type="ECO:0000313" key="3">
    <source>
        <dbReference type="Proteomes" id="UP000219286"/>
    </source>
</evidence>
<protein>
    <submittedName>
        <fullName evidence="2">Uncharacterized protein</fullName>
    </submittedName>
</protein>
<feature type="signal peptide" evidence="1">
    <location>
        <begin position="1"/>
        <end position="21"/>
    </location>
</feature>
<keyword evidence="3" id="KW-1185">Reference proteome</keyword>
<dbReference type="PANTHER" id="PTHR13593">
    <property type="match status" value="1"/>
</dbReference>
<feature type="chain" id="PRO_5013567975" evidence="1">
    <location>
        <begin position="22"/>
        <end position="538"/>
    </location>
</feature>
<dbReference type="GO" id="GO:0006629">
    <property type="term" value="P:lipid metabolic process"/>
    <property type="evidence" value="ECO:0007669"/>
    <property type="project" value="InterPro"/>
</dbReference>
<dbReference type="AlphaFoldDB" id="A0A2H2ZG59"/>
<proteinExistence type="predicted"/>
<name>A0A2H2ZG59_TRIPA</name>
<dbReference type="PROSITE" id="PS50007">
    <property type="entry name" value="PIPLC_X_DOMAIN"/>
    <property type="match status" value="1"/>
</dbReference>
<dbReference type="PANTHER" id="PTHR13593:SF143">
    <property type="entry name" value="PHOSPHATIDYLINOSITOL-SPECIFIC PHOSPHOLIPASE C X DOMAIN-CONTAINING PROTEIN"/>
    <property type="match status" value="1"/>
</dbReference>
<dbReference type="Proteomes" id="UP000219286">
    <property type="component" value="Unassembled WGS sequence"/>
</dbReference>
<sequence>MCRFRDLFGLFVLGLNPLASGAPLPGDEEPTTLKLILHEETELATGNSSLLEMKEFERSSPAADPQHIDETYLALINGSPYIWSKTYIHQYQMPQWEQDMPQFIYPGESISILVQPTHGAGNWADSAAEVEYALRGTSEPMSFMIKFNNKGSSFLKVEYRGELASINNAKGSVHSLGINMYPGGSAFILAGKEGEFITNDPPIGWMQTLLPQLEKKPLREIVLPRSHHSGLWGHFKKVGLATPANAQTQTVQLNDQLGDGGIRVLDFRPLRTKDGYREIHGTRILDLFHGVMGTSLKDMIQIVNDFNRQNPGELIIWDVHGSQGWNAERDYHALDQVDRVALYEEFKALENRIHVLGEGWDLSKLELGEFIGNKTSAVIVNFDDRWRKMDGDLFPGSTEGYVTGAIFPMHHPWTNTDQIDHMVQHQVSEYRKTRPVPQSPIHITEWLLTQQGLGAAVPIRPITELARSAWRTLFHELWISTTSNSYPNWISVDNVRGNQLKALVMAMNHCLVAKQCGDLGGKVTFDEVPDGVDDTPPE</sequence>
<dbReference type="OrthoDB" id="1046782at2759"/>
<evidence type="ECO:0000313" key="2">
    <source>
        <dbReference type="EMBL" id="OTA02300.1"/>
    </source>
</evidence>
<dbReference type="InterPro" id="IPR051057">
    <property type="entry name" value="PI-PLC_domain"/>
</dbReference>
<dbReference type="Gene3D" id="3.20.20.190">
    <property type="entry name" value="Phosphatidylinositol (PI) phosphodiesterase"/>
    <property type="match status" value="1"/>
</dbReference>